<evidence type="ECO:0000256" key="3">
    <source>
        <dbReference type="ARBA" id="ARBA00022454"/>
    </source>
</evidence>
<dbReference type="AlphaFoldDB" id="A0A7K6H7I1"/>
<dbReference type="Proteomes" id="UP000564407">
    <property type="component" value="Unassembled WGS sequence"/>
</dbReference>
<feature type="compositionally biased region" description="Polar residues" evidence="10">
    <location>
        <begin position="479"/>
        <end position="491"/>
    </location>
</feature>
<dbReference type="GO" id="GO:0051301">
    <property type="term" value="P:cell division"/>
    <property type="evidence" value="ECO:0007669"/>
    <property type="project" value="UniProtKB-KW"/>
</dbReference>
<sequence>MAECSRKSFKDSLDDIKQRMREKRIQKSAKLGKPTQFFAVKAKRATNNSNKMKIIQANNRDLALSLQEQKLKLREAEATILQLRKDYHILKAQMFDLQRNHRFQQEQRLVENQLSALNEIISKVSQNLLDSVALLGPAKNLCSMDMVINTTFGIFSRGPLKWAHEDAPILPRRIKAGGDRNSLSKICVEPDSDIFFTKIIPSEGQTSDFHQDNTESQQENISSSVNFESGRVLPRSVSIRRHFSKTSNFNVICNEVLDHPEALDSVKELSEQTEIRLEESLEKCTAENINAAIPHFSENKVDSELVLSQKNSETTQFNLKCNSDLKQPERKSRENPQRRKEKHQKGKPEWPRTSQQRPVKQCKGASKEKQNFLGGISDAYDFHLEESVHLTPFRQNKVDTSNTEVDDEEDSAETNTIESSSTADDSDDSLYEPFKSKSKKRQSLADENPTSPIHPRPRSKRCLAQREQKLCHEEETENNKSSVKSIGQPSEPSRGHLCDVTNTAAVLPSTGDPAAVPEGEEAQSPKRKRRSCTVTVSYKEPSIGGKLRRGDPFTDTKFLCSPIFKEKKDPKRRSLKKDSMKKYNEKLVRC</sequence>
<evidence type="ECO:0000256" key="5">
    <source>
        <dbReference type="ARBA" id="ARBA00022829"/>
    </source>
</evidence>
<gene>
    <name evidence="12" type="primary">Sgo1_1</name>
    <name evidence="12" type="ORF">MALELE_R00828</name>
</gene>
<dbReference type="Pfam" id="PF07557">
    <property type="entry name" value="Shugoshin_C"/>
    <property type="match status" value="1"/>
</dbReference>
<feature type="compositionally biased region" description="Basic and acidic residues" evidence="10">
    <location>
        <begin position="326"/>
        <end position="338"/>
    </location>
</feature>
<dbReference type="GO" id="GO:0045132">
    <property type="term" value="P:meiotic chromosome segregation"/>
    <property type="evidence" value="ECO:0007669"/>
    <property type="project" value="InterPro"/>
</dbReference>
<name>A0A7K6H7I1_9PASS</name>
<evidence type="ECO:0000313" key="13">
    <source>
        <dbReference type="Proteomes" id="UP000564407"/>
    </source>
</evidence>
<evidence type="ECO:0000313" key="12">
    <source>
        <dbReference type="EMBL" id="NWV71367.1"/>
    </source>
</evidence>
<keyword evidence="5" id="KW-0159">Chromosome partition</keyword>
<comment type="similarity">
    <text evidence="2">Belongs to the shugoshin family.</text>
</comment>
<keyword evidence="13" id="KW-1185">Reference proteome</keyword>
<dbReference type="InterPro" id="IPR038889">
    <property type="entry name" value="Shugoshin1/2"/>
</dbReference>
<proteinExistence type="inferred from homology"/>
<evidence type="ECO:0000256" key="10">
    <source>
        <dbReference type="SAM" id="MobiDB-lite"/>
    </source>
</evidence>
<protein>
    <submittedName>
        <fullName evidence="12">SGO1 protein</fullName>
    </submittedName>
</protein>
<dbReference type="PANTHER" id="PTHR21577:SF3">
    <property type="entry name" value="SHUGOSHIN 1-RELATED"/>
    <property type="match status" value="1"/>
</dbReference>
<keyword evidence="6 9" id="KW-0175">Coiled coil</keyword>
<dbReference type="GO" id="GO:0005634">
    <property type="term" value="C:nucleus"/>
    <property type="evidence" value="ECO:0007669"/>
    <property type="project" value="InterPro"/>
</dbReference>
<comment type="subcellular location">
    <subcellularLocation>
        <location evidence="1">Chromosome</location>
        <location evidence="1">Centromere</location>
    </subcellularLocation>
</comment>
<reference evidence="12 13" key="1">
    <citation type="submission" date="2019-09" db="EMBL/GenBank/DDBJ databases">
        <title>Bird 10,000 Genomes (B10K) Project - Family phase.</title>
        <authorList>
            <person name="Zhang G."/>
        </authorList>
    </citation>
    <scope>NUCLEOTIDE SEQUENCE [LARGE SCALE GENOMIC DNA]</scope>
    <source>
        <strain evidence="12">B10K-DU-029-44</strain>
        <tissue evidence="12">Heart</tissue>
    </source>
</reference>
<dbReference type="InterPro" id="IPR011515">
    <property type="entry name" value="Shugoshin_C"/>
</dbReference>
<dbReference type="PANTHER" id="PTHR21577">
    <property type="entry name" value="SHUGOSHIN"/>
    <property type="match status" value="1"/>
</dbReference>
<evidence type="ECO:0000256" key="8">
    <source>
        <dbReference type="ARBA" id="ARBA00023328"/>
    </source>
</evidence>
<comment type="caution">
    <text evidence="12">The sequence shown here is derived from an EMBL/GenBank/DDBJ whole genome shotgun (WGS) entry which is preliminary data.</text>
</comment>
<dbReference type="GO" id="GO:0000775">
    <property type="term" value="C:chromosome, centromeric region"/>
    <property type="evidence" value="ECO:0007669"/>
    <property type="project" value="UniProtKB-SubCell"/>
</dbReference>
<accession>A0A7K6H7I1</accession>
<feature type="region of interest" description="Disordered" evidence="10">
    <location>
        <begin position="321"/>
        <end position="368"/>
    </location>
</feature>
<dbReference type="Gene3D" id="1.20.5.730">
    <property type="entry name" value="Single helix bin"/>
    <property type="match status" value="1"/>
</dbReference>
<keyword evidence="8" id="KW-0137">Centromere</keyword>
<evidence type="ECO:0000256" key="9">
    <source>
        <dbReference type="SAM" id="Coils"/>
    </source>
</evidence>
<feature type="non-terminal residue" evidence="12">
    <location>
        <position position="590"/>
    </location>
</feature>
<evidence type="ECO:0000259" key="11">
    <source>
        <dbReference type="Pfam" id="PF07557"/>
    </source>
</evidence>
<evidence type="ECO:0000256" key="1">
    <source>
        <dbReference type="ARBA" id="ARBA00004584"/>
    </source>
</evidence>
<dbReference type="EMBL" id="VZRP01021419">
    <property type="protein sequence ID" value="NWV71367.1"/>
    <property type="molecule type" value="Genomic_DNA"/>
</dbReference>
<evidence type="ECO:0000256" key="7">
    <source>
        <dbReference type="ARBA" id="ARBA00023306"/>
    </source>
</evidence>
<organism evidence="12 13">
    <name type="scientific">Malurus elegans</name>
    <name type="common">Red-winged fairywren</name>
    <dbReference type="NCBI Taxonomy" id="720584"/>
    <lineage>
        <taxon>Eukaryota</taxon>
        <taxon>Metazoa</taxon>
        <taxon>Chordata</taxon>
        <taxon>Craniata</taxon>
        <taxon>Vertebrata</taxon>
        <taxon>Euteleostomi</taxon>
        <taxon>Archelosauria</taxon>
        <taxon>Archosauria</taxon>
        <taxon>Dinosauria</taxon>
        <taxon>Saurischia</taxon>
        <taxon>Theropoda</taxon>
        <taxon>Coelurosauria</taxon>
        <taxon>Aves</taxon>
        <taxon>Neognathae</taxon>
        <taxon>Neoaves</taxon>
        <taxon>Telluraves</taxon>
        <taxon>Australaves</taxon>
        <taxon>Passeriformes</taxon>
        <taxon>Meliphagoidea</taxon>
        <taxon>Maluridae</taxon>
        <taxon>Malurus</taxon>
    </lineage>
</organism>
<keyword evidence="4" id="KW-0132">Cell division</keyword>
<evidence type="ECO:0000256" key="6">
    <source>
        <dbReference type="ARBA" id="ARBA00023054"/>
    </source>
</evidence>
<feature type="coiled-coil region" evidence="9">
    <location>
        <begin position="59"/>
        <end position="93"/>
    </location>
</feature>
<evidence type="ECO:0000256" key="4">
    <source>
        <dbReference type="ARBA" id="ARBA00022618"/>
    </source>
</evidence>
<feature type="non-terminal residue" evidence="12">
    <location>
        <position position="1"/>
    </location>
</feature>
<keyword evidence="7" id="KW-0131">Cell cycle</keyword>
<feature type="domain" description="Shugoshin C-terminal" evidence="11">
    <location>
        <begin position="527"/>
        <end position="549"/>
    </location>
</feature>
<evidence type="ECO:0000256" key="2">
    <source>
        <dbReference type="ARBA" id="ARBA00010845"/>
    </source>
</evidence>
<feature type="compositionally biased region" description="Basic and acidic residues" evidence="10">
    <location>
        <begin position="464"/>
        <end position="473"/>
    </location>
</feature>
<feature type="region of interest" description="Disordered" evidence="10">
    <location>
        <begin position="395"/>
        <end position="537"/>
    </location>
</feature>
<keyword evidence="3" id="KW-0158">Chromosome</keyword>